<dbReference type="EnsemblPlants" id="Pp3c14_7350V3.2">
    <property type="protein sequence ID" value="Pp3c14_7350V3.2"/>
    <property type="gene ID" value="Pp3c14_7350"/>
</dbReference>
<evidence type="ECO:0000259" key="2">
    <source>
        <dbReference type="PROSITE" id="PS50076"/>
    </source>
</evidence>
<dbReference type="Pfam" id="PF12572">
    <property type="entry name" value="DUF3752"/>
    <property type="match status" value="1"/>
</dbReference>
<reference evidence="4" key="3">
    <citation type="submission" date="2020-12" db="UniProtKB">
        <authorList>
            <consortium name="EnsemblPlants"/>
        </authorList>
    </citation>
    <scope>IDENTIFICATION</scope>
</reference>
<dbReference type="EnsemblPlants" id="Pp3c14_7350V3.1">
    <property type="protein sequence ID" value="Pp3c14_7350V3.1"/>
    <property type="gene ID" value="Pp3c14_7350"/>
</dbReference>
<sequence length="625" mass="71070">MENQDSRSSRKDGKGRKEKYSSDLSDDYMDRKRSSSRKDEERRKKKYESDSSDESLDSRDSRDTRGRSSSRKDKKRQKKKKTKYESDVSDLSQDSRGRSSSRKDRKREKDRKERKKLRKERRKDKERRRNKDNARDVSSDSDVDVASKPEDIVKEIYTNFPVEAKDLGQLMEMMDSGQAVDISGLPNKGLVLLLKKLFSALNLTFSQGTYLIPKDAEPTMERLAPIFKELSAATPATPAETRADLETPATLDNGPGPVEVKRRVMGPAMPSAETLAAAARLTEAEARLREAELELENDPLIGPAPPTVVAEAASANEAERFEEVSRMLSREVKNAYDVLGVKADVEPTVLKKKYWKLSLLVHPDKCPHPQAHEAFMALNKAFKDLQDPTKKAEIDRKVAEERAREEFAAELQAKREAAQWRRLRGEEEEGDDELLRGPQEVARDEWMTKLPPERQAGGPPAQHNTFFSKSEKSGRGDTSAWTDTPADKALKAKMQYLEAYKQAALTNGPTDELEEREKERAAKEAQLMDSYNSNKRSISLVEKHKAERSAGSKKKSKKTDKVGVVSRRESEKEPEWKQNHPWKPWDREKDLAAGRKSVNLDPKNFKAELSSRFGGFTDNEPRKFL</sequence>
<feature type="region of interest" description="Disordered" evidence="1">
    <location>
        <begin position="505"/>
        <end position="590"/>
    </location>
</feature>
<dbReference type="eggNOG" id="KOG4188">
    <property type="taxonomic scope" value="Eukaryota"/>
</dbReference>
<accession>A9SHN4</accession>
<dbReference type="PRINTS" id="PR00625">
    <property type="entry name" value="JDOMAIN"/>
</dbReference>
<evidence type="ECO:0000313" key="3">
    <source>
        <dbReference type="EMBL" id="PNR40750.1"/>
    </source>
</evidence>
<proteinExistence type="predicted"/>
<dbReference type="PANTHER" id="PTHR47422:SF1">
    <property type="entry name" value="DNAJ HEAT SHOCK N-TERMINAL DOMAIN-CONTAINING PROTEIN"/>
    <property type="match status" value="1"/>
</dbReference>
<dbReference type="PANTHER" id="PTHR47422">
    <property type="entry name" value="DNAJ HEAT SHOCK N-TERMINAL DOMAIN-CONTAINING PROTEIN"/>
    <property type="match status" value="1"/>
</dbReference>
<dbReference type="HOGENOM" id="CLU_029231_2_0_1"/>
<dbReference type="eggNOG" id="KOG0714">
    <property type="taxonomic scope" value="Eukaryota"/>
</dbReference>
<feature type="compositionally biased region" description="Basic residues" evidence="1">
    <location>
        <begin position="68"/>
        <end position="82"/>
    </location>
</feature>
<dbReference type="SUPFAM" id="SSF46565">
    <property type="entry name" value="Chaperone J-domain"/>
    <property type="match status" value="1"/>
</dbReference>
<name>A9SHN4_PHYPA</name>
<dbReference type="Proteomes" id="UP000006727">
    <property type="component" value="Chromosome 14"/>
</dbReference>
<dbReference type="Gene3D" id="1.10.287.110">
    <property type="entry name" value="DnaJ domain"/>
    <property type="match status" value="1"/>
</dbReference>
<feature type="region of interest" description="Disordered" evidence="1">
    <location>
        <begin position="422"/>
        <end position="484"/>
    </location>
</feature>
<dbReference type="InterPro" id="IPR022226">
    <property type="entry name" value="DUF3752"/>
</dbReference>
<dbReference type="InterPro" id="IPR036869">
    <property type="entry name" value="J_dom_sf"/>
</dbReference>
<evidence type="ECO:0000256" key="1">
    <source>
        <dbReference type="SAM" id="MobiDB-lite"/>
    </source>
</evidence>
<feature type="compositionally biased region" description="Basic and acidic residues" evidence="1">
    <location>
        <begin position="28"/>
        <end position="42"/>
    </location>
</feature>
<dbReference type="Pfam" id="PF00226">
    <property type="entry name" value="DnaJ"/>
    <property type="match status" value="1"/>
</dbReference>
<dbReference type="AlphaFoldDB" id="A9SHN4"/>
<keyword evidence="5" id="KW-1185">Reference proteome</keyword>
<dbReference type="EMBL" id="ABEU02000014">
    <property type="protein sequence ID" value="PNR40750.1"/>
    <property type="molecule type" value="Genomic_DNA"/>
</dbReference>
<dbReference type="Gramene" id="Pp3c14_7350V3.2">
    <property type="protein sequence ID" value="Pp3c14_7350V3.2"/>
    <property type="gene ID" value="Pp3c14_7350"/>
</dbReference>
<dbReference type="CDD" id="cd06257">
    <property type="entry name" value="DnaJ"/>
    <property type="match status" value="1"/>
</dbReference>
<reference evidence="3 5" key="1">
    <citation type="journal article" date="2008" name="Science">
        <title>The Physcomitrella genome reveals evolutionary insights into the conquest of land by plants.</title>
        <authorList>
            <person name="Rensing S."/>
            <person name="Lang D."/>
            <person name="Zimmer A."/>
            <person name="Terry A."/>
            <person name="Salamov A."/>
            <person name="Shapiro H."/>
            <person name="Nishiyama T."/>
            <person name="Perroud P.-F."/>
            <person name="Lindquist E."/>
            <person name="Kamisugi Y."/>
            <person name="Tanahashi T."/>
            <person name="Sakakibara K."/>
            <person name="Fujita T."/>
            <person name="Oishi K."/>
            <person name="Shin-I T."/>
            <person name="Kuroki Y."/>
            <person name="Toyoda A."/>
            <person name="Suzuki Y."/>
            <person name="Hashimoto A."/>
            <person name="Yamaguchi K."/>
            <person name="Sugano A."/>
            <person name="Kohara Y."/>
            <person name="Fujiyama A."/>
            <person name="Anterola A."/>
            <person name="Aoki S."/>
            <person name="Ashton N."/>
            <person name="Barbazuk W.B."/>
            <person name="Barker E."/>
            <person name="Bennetzen J."/>
            <person name="Bezanilla M."/>
            <person name="Blankenship R."/>
            <person name="Cho S.H."/>
            <person name="Dutcher S."/>
            <person name="Estelle M."/>
            <person name="Fawcett J.A."/>
            <person name="Gundlach H."/>
            <person name="Hanada K."/>
            <person name="Heyl A."/>
            <person name="Hicks K.A."/>
            <person name="Hugh J."/>
            <person name="Lohr M."/>
            <person name="Mayer K."/>
            <person name="Melkozernov A."/>
            <person name="Murata T."/>
            <person name="Nelson D."/>
            <person name="Pils B."/>
            <person name="Prigge M."/>
            <person name="Reiss B."/>
            <person name="Renner T."/>
            <person name="Rombauts S."/>
            <person name="Rushton P."/>
            <person name="Sanderfoot A."/>
            <person name="Schween G."/>
            <person name="Shiu S.-H."/>
            <person name="Stueber K."/>
            <person name="Theodoulou F.L."/>
            <person name="Tu H."/>
            <person name="Van de Peer Y."/>
            <person name="Verrier P.J."/>
            <person name="Waters E."/>
            <person name="Wood A."/>
            <person name="Yang L."/>
            <person name="Cove D."/>
            <person name="Cuming A."/>
            <person name="Hasebe M."/>
            <person name="Lucas S."/>
            <person name="Mishler D.B."/>
            <person name="Reski R."/>
            <person name="Grigoriev I."/>
            <person name="Quatrano R.S."/>
            <person name="Boore J.L."/>
        </authorList>
    </citation>
    <scope>NUCLEOTIDE SEQUENCE [LARGE SCALE GENOMIC DNA]</scope>
    <source>
        <strain evidence="4 5">cv. Gransden 2004</strain>
    </source>
</reference>
<dbReference type="Gramene" id="Pp3c14_7350V3.1">
    <property type="protein sequence ID" value="Pp3c14_7350V3.1"/>
    <property type="gene ID" value="Pp3c14_7350"/>
</dbReference>
<dbReference type="PROSITE" id="PS50076">
    <property type="entry name" value="DNAJ_2"/>
    <property type="match status" value="1"/>
</dbReference>
<gene>
    <name evidence="4" type="primary">LOC112291693</name>
    <name evidence="3" type="ORF">PHYPA_018153</name>
</gene>
<evidence type="ECO:0000313" key="5">
    <source>
        <dbReference type="Proteomes" id="UP000006727"/>
    </source>
</evidence>
<dbReference type="PaxDb" id="3218-PP1S79_273V6.1"/>
<feature type="compositionally biased region" description="Basic residues" evidence="1">
    <location>
        <begin position="99"/>
        <end position="126"/>
    </location>
</feature>
<feature type="compositionally biased region" description="Basic and acidic residues" evidence="1">
    <location>
        <begin position="1"/>
        <end position="12"/>
    </location>
</feature>
<protein>
    <recommendedName>
        <fullName evidence="2">J domain-containing protein</fullName>
    </recommendedName>
</protein>
<dbReference type="OrthoDB" id="342454at2759"/>
<feature type="domain" description="J" evidence="2">
    <location>
        <begin position="334"/>
        <end position="398"/>
    </location>
</feature>
<dbReference type="OMA" id="NLDSENM"/>
<feature type="region of interest" description="Disordered" evidence="1">
    <location>
        <begin position="1"/>
        <end position="145"/>
    </location>
</feature>
<dbReference type="RefSeq" id="XP_024395258.1">
    <property type="nucleotide sequence ID" value="XM_024539490.2"/>
</dbReference>
<reference evidence="3 5" key="2">
    <citation type="journal article" date="2018" name="Plant J.">
        <title>The Physcomitrella patens chromosome-scale assembly reveals moss genome structure and evolution.</title>
        <authorList>
            <person name="Lang D."/>
            <person name="Ullrich K.K."/>
            <person name="Murat F."/>
            <person name="Fuchs J."/>
            <person name="Jenkins J."/>
            <person name="Haas F.B."/>
            <person name="Piednoel M."/>
            <person name="Gundlach H."/>
            <person name="Van Bel M."/>
            <person name="Meyberg R."/>
            <person name="Vives C."/>
            <person name="Morata J."/>
            <person name="Symeonidi A."/>
            <person name="Hiss M."/>
            <person name="Muchero W."/>
            <person name="Kamisugi Y."/>
            <person name="Saleh O."/>
            <person name="Blanc G."/>
            <person name="Decker E.L."/>
            <person name="van Gessel N."/>
            <person name="Grimwood J."/>
            <person name="Hayes R.D."/>
            <person name="Graham S.W."/>
            <person name="Gunter L.E."/>
            <person name="McDaniel S.F."/>
            <person name="Hoernstein S.N.W."/>
            <person name="Larsson A."/>
            <person name="Li F.W."/>
            <person name="Perroud P.F."/>
            <person name="Phillips J."/>
            <person name="Ranjan P."/>
            <person name="Rokshar D.S."/>
            <person name="Rothfels C.J."/>
            <person name="Schneider L."/>
            <person name="Shu S."/>
            <person name="Stevenson D.W."/>
            <person name="Thummler F."/>
            <person name="Tillich M."/>
            <person name="Villarreal Aguilar J.C."/>
            <person name="Widiez T."/>
            <person name="Wong G.K."/>
            <person name="Wymore A."/>
            <person name="Zhang Y."/>
            <person name="Zimmer A.D."/>
            <person name="Quatrano R.S."/>
            <person name="Mayer K.F.X."/>
            <person name="Goodstein D."/>
            <person name="Casacuberta J.M."/>
            <person name="Vandepoele K."/>
            <person name="Reski R."/>
            <person name="Cuming A.C."/>
            <person name="Tuskan G.A."/>
            <person name="Maumus F."/>
            <person name="Salse J."/>
            <person name="Schmutz J."/>
            <person name="Rensing S.A."/>
        </authorList>
    </citation>
    <scope>NUCLEOTIDE SEQUENCE [LARGE SCALE GENOMIC DNA]</scope>
    <source>
        <strain evidence="4 5">cv. Gransden 2004</strain>
    </source>
</reference>
<feature type="compositionally biased region" description="Basic and acidic residues" evidence="1">
    <location>
        <begin position="566"/>
        <end position="590"/>
    </location>
</feature>
<evidence type="ECO:0000313" key="4">
    <source>
        <dbReference type="EnsemblPlants" id="Pp3c14_7350V3.1"/>
    </source>
</evidence>
<feature type="compositionally biased region" description="Basic and acidic residues" evidence="1">
    <location>
        <begin position="541"/>
        <end position="550"/>
    </location>
</feature>
<dbReference type="InterPro" id="IPR001623">
    <property type="entry name" value="DnaJ_domain"/>
</dbReference>
<dbReference type="GeneID" id="112291693"/>
<feature type="compositionally biased region" description="Basic and acidic residues" evidence="1">
    <location>
        <begin position="127"/>
        <end position="138"/>
    </location>
</feature>
<organism evidence="3">
    <name type="scientific">Physcomitrium patens</name>
    <name type="common">Spreading-leaved earth moss</name>
    <name type="synonym">Physcomitrella patens</name>
    <dbReference type="NCBI Taxonomy" id="3218"/>
    <lineage>
        <taxon>Eukaryota</taxon>
        <taxon>Viridiplantae</taxon>
        <taxon>Streptophyta</taxon>
        <taxon>Embryophyta</taxon>
        <taxon>Bryophyta</taxon>
        <taxon>Bryophytina</taxon>
        <taxon>Bryopsida</taxon>
        <taxon>Funariidae</taxon>
        <taxon>Funariales</taxon>
        <taxon>Funariaceae</taxon>
        <taxon>Physcomitrium</taxon>
    </lineage>
</organism>
<dbReference type="STRING" id="3218.A9SHN4"/>
<feature type="compositionally biased region" description="Basic and acidic residues" evidence="1">
    <location>
        <begin position="56"/>
        <end position="66"/>
    </location>
</feature>
<dbReference type="SMART" id="SM00271">
    <property type="entry name" value="DnaJ"/>
    <property type="match status" value="1"/>
</dbReference>